<keyword evidence="3" id="KW-0418">Kinase</keyword>
<feature type="signal peptide" evidence="1">
    <location>
        <begin position="1"/>
        <end position="23"/>
    </location>
</feature>
<dbReference type="PANTHER" id="PTHR24362">
    <property type="entry name" value="SERINE/THREONINE-PROTEIN KINASE NEK"/>
    <property type="match status" value="1"/>
</dbReference>
<feature type="chain" id="PRO_5004901482" evidence="1">
    <location>
        <begin position="24"/>
        <end position="453"/>
    </location>
</feature>
<keyword evidence="3" id="KW-0808">Transferase</keyword>
<evidence type="ECO:0000256" key="1">
    <source>
        <dbReference type="SAM" id="SignalP"/>
    </source>
</evidence>
<name>W7U0N4_9STRA</name>
<sequence length="453" mass="48670">MRGAVFLLAILFTFVSFTPSAAAFRPSPLLGEKCFMFSSQPRQDIRLPLRSSTVLFLVNFNWGGFLRPRENDRGRVPEASLDDACQAKALAFSRGAMTASSLISFLKKYAASKKGQTLDKLVEASAQVVPNESRRALLIKTYASLSSSAQASSLTRFTSAPFTSPSVSGFLLGGKYRVISTGSQGPRISSGKSAVLDAVMEDNSVTGSRKGISPLKAKLSRNLAALQRERNNIIALRGTGSAAKKSIIEVLELMENYDGRGGHALVMEAGKEDLVAKIKRDGASSRQELKKICATAGDVLLALEKRRLVWTDLRAANFVLMQGSGGVKAIDLESAVPLNEKPVDCTPEVTPPEVASLYVQGRLTQATVAPSYDVWSLGILLLFLASGGKNLFEGEASSRVMTSLASATQEKVDLQVDRLVGDTKSAAFIKKLLVVDPKSRLSAAAVKRNLLFF</sequence>
<dbReference type="SMART" id="SM00220">
    <property type="entry name" value="S_TKc"/>
    <property type="match status" value="1"/>
</dbReference>
<dbReference type="PANTHER" id="PTHR24362:SF309">
    <property type="entry name" value="PROTEIN KINASE DOMAIN-CONTAINING PROTEIN"/>
    <property type="match status" value="1"/>
</dbReference>
<organism evidence="3 4">
    <name type="scientific">Nannochloropsis gaditana</name>
    <dbReference type="NCBI Taxonomy" id="72520"/>
    <lineage>
        <taxon>Eukaryota</taxon>
        <taxon>Sar</taxon>
        <taxon>Stramenopiles</taxon>
        <taxon>Ochrophyta</taxon>
        <taxon>Eustigmatophyceae</taxon>
        <taxon>Eustigmatales</taxon>
        <taxon>Monodopsidaceae</taxon>
        <taxon>Nannochloropsis</taxon>
    </lineage>
</organism>
<evidence type="ECO:0000313" key="4">
    <source>
        <dbReference type="Proteomes" id="UP000019335"/>
    </source>
</evidence>
<gene>
    <name evidence="3" type="ORF">Naga_100025g43</name>
</gene>
<dbReference type="Proteomes" id="UP000019335">
    <property type="component" value="Chromosome 9"/>
</dbReference>
<dbReference type="SUPFAM" id="SSF56112">
    <property type="entry name" value="Protein kinase-like (PK-like)"/>
    <property type="match status" value="1"/>
</dbReference>
<dbReference type="EMBL" id="AZIL01000698">
    <property type="protein sequence ID" value="EWM26209.1"/>
    <property type="molecule type" value="Genomic_DNA"/>
</dbReference>
<keyword evidence="4" id="KW-1185">Reference proteome</keyword>
<feature type="domain" description="Protein kinase" evidence="2">
    <location>
        <begin position="165"/>
        <end position="453"/>
    </location>
</feature>
<dbReference type="Pfam" id="PF00069">
    <property type="entry name" value="Pkinase"/>
    <property type="match status" value="1"/>
</dbReference>
<dbReference type="GO" id="GO:0004672">
    <property type="term" value="F:protein kinase activity"/>
    <property type="evidence" value="ECO:0007669"/>
    <property type="project" value="InterPro"/>
</dbReference>
<reference evidence="3 4" key="1">
    <citation type="journal article" date="2014" name="Mol. Plant">
        <title>Chromosome Scale Genome Assembly and Transcriptome Profiling of Nannochloropsis gaditana in Nitrogen Depletion.</title>
        <authorList>
            <person name="Corteggiani Carpinelli E."/>
            <person name="Telatin A."/>
            <person name="Vitulo N."/>
            <person name="Forcato C."/>
            <person name="D'Angelo M."/>
            <person name="Schiavon R."/>
            <person name="Vezzi A."/>
            <person name="Giacometti G.M."/>
            <person name="Morosinotto T."/>
            <person name="Valle G."/>
        </authorList>
    </citation>
    <scope>NUCLEOTIDE SEQUENCE [LARGE SCALE GENOMIC DNA]</scope>
    <source>
        <strain evidence="3 4">B-31</strain>
    </source>
</reference>
<dbReference type="AlphaFoldDB" id="W7U0N4"/>
<dbReference type="Gene3D" id="1.10.510.10">
    <property type="entry name" value="Transferase(Phosphotransferase) domain 1"/>
    <property type="match status" value="1"/>
</dbReference>
<dbReference type="InterPro" id="IPR011009">
    <property type="entry name" value="Kinase-like_dom_sf"/>
</dbReference>
<comment type="caution">
    <text evidence="3">The sequence shown here is derived from an EMBL/GenBank/DDBJ whole genome shotgun (WGS) entry which is preliminary data.</text>
</comment>
<keyword evidence="1" id="KW-0732">Signal</keyword>
<proteinExistence type="predicted"/>
<dbReference type="OrthoDB" id="191792at2759"/>
<evidence type="ECO:0000313" key="3">
    <source>
        <dbReference type="EMBL" id="EWM26209.1"/>
    </source>
</evidence>
<evidence type="ECO:0000259" key="2">
    <source>
        <dbReference type="PROSITE" id="PS50011"/>
    </source>
</evidence>
<protein>
    <submittedName>
        <fullName evidence="3">Protein kinase, catalytic domain protein</fullName>
    </submittedName>
</protein>
<dbReference type="GO" id="GO:0005524">
    <property type="term" value="F:ATP binding"/>
    <property type="evidence" value="ECO:0007669"/>
    <property type="project" value="InterPro"/>
</dbReference>
<accession>W7U0N4</accession>
<dbReference type="InterPro" id="IPR000719">
    <property type="entry name" value="Prot_kinase_dom"/>
</dbReference>
<dbReference type="PROSITE" id="PS50011">
    <property type="entry name" value="PROTEIN_KINASE_DOM"/>
    <property type="match status" value="1"/>
</dbReference>